<keyword evidence="2" id="KW-1185">Reference proteome</keyword>
<protein>
    <recommendedName>
        <fullName evidence="3">DUF3467 domain-containing protein</fullName>
    </recommendedName>
</protein>
<evidence type="ECO:0000313" key="2">
    <source>
        <dbReference type="Proteomes" id="UP000193136"/>
    </source>
</evidence>
<dbReference type="STRING" id="1969733.B5V00_15930"/>
<dbReference type="Proteomes" id="UP000193136">
    <property type="component" value="Unassembled WGS sequence"/>
</dbReference>
<dbReference type="Pfam" id="PF11950">
    <property type="entry name" value="DUF3467"/>
    <property type="match status" value="1"/>
</dbReference>
<reference evidence="1 2" key="1">
    <citation type="submission" date="2017-03" db="EMBL/GenBank/DDBJ databases">
        <title>Genome sequence of Geothermobacter sp. EPR-M, Deep-Sea Iron Reducer.</title>
        <authorList>
            <person name="Tully B."/>
            <person name="Savalia P."/>
            <person name="Abuyen K."/>
            <person name="Baughan C."/>
            <person name="Romero E."/>
            <person name="Ronkowski C."/>
            <person name="Torres B."/>
            <person name="Tremblay J."/>
            <person name="Trujillo A."/>
            <person name="Tyler M."/>
            <person name="Perez-Rodriguez I."/>
            <person name="Amend J."/>
        </authorList>
    </citation>
    <scope>NUCLEOTIDE SEQUENCE [LARGE SCALE GENOMIC DNA]</scope>
    <source>
        <strain evidence="1 2">EPR-M</strain>
    </source>
</reference>
<proteinExistence type="predicted"/>
<dbReference type="InterPro" id="IPR021857">
    <property type="entry name" value="DUF3467"/>
</dbReference>
<dbReference type="RefSeq" id="WP_085011800.1">
    <property type="nucleotide sequence ID" value="NZ_NAAD01000033.1"/>
</dbReference>
<evidence type="ECO:0000313" key="1">
    <source>
        <dbReference type="EMBL" id="ORJ54256.1"/>
    </source>
</evidence>
<comment type="caution">
    <text evidence="1">The sequence shown here is derived from an EMBL/GenBank/DDBJ whole genome shotgun (WGS) entry which is preliminary data.</text>
</comment>
<name>A0A1X0XMY6_9BACT</name>
<organism evidence="1 2">
    <name type="scientific">Geothermobacter hydrogeniphilus</name>
    <dbReference type="NCBI Taxonomy" id="1969733"/>
    <lineage>
        <taxon>Bacteria</taxon>
        <taxon>Pseudomonadati</taxon>
        <taxon>Thermodesulfobacteriota</taxon>
        <taxon>Desulfuromonadia</taxon>
        <taxon>Desulfuromonadales</taxon>
        <taxon>Geothermobacteraceae</taxon>
        <taxon>Geothermobacter</taxon>
    </lineage>
</organism>
<dbReference type="EMBL" id="NAAD01000033">
    <property type="protein sequence ID" value="ORJ54256.1"/>
    <property type="molecule type" value="Genomic_DNA"/>
</dbReference>
<accession>A0A1X0XMY6</accession>
<evidence type="ECO:0008006" key="3">
    <source>
        <dbReference type="Google" id="ProtNLM"/>
    </source>
</evidence>
<sequence length="104" mass="11984">MEEKKGTQNQQELRIEIQLDEETAQGCYANLAVVNHTDAEFTLDFIFVQPQAPRAKVRSRVITSPRHVKRLIQVLQENMARYEARFGPVTVEPGPEREPVGHYH</sequence>
<dbReference type="AlphaFoldDB" id="A0A1X0XMY6"/>
<gene>
    <name evidence="1" type="ORF">B5V00_15930</name>
</gene>
<dbReference type="OrthoDB" id="9813817at2"/>